<gene>
    <name evidence="1" type="ORF">G6F51_014440</name>
</gene>
<dbReference type="EMBL" id="JAANIT010010398">
    <property type="protein sequence ID" value="KAG1524319.1"/>
    <property type="molecule type" value="Genomic_DNA"/>
</dbReference>
<proteinExistence type="predicted"/>
<reference evidence="1" key="1">
    <citation type="journal article" date="2020" name="Microb. Genom.">
        <title>Genetic diversity of clinical and environmental Mucorales isolates obtained from an investigation of mucormycosis cases among solid organ transplant recipients.</title>
        <authorList>
            <person name="Nguyen M.H."/>
            <person name="Kaul D."/>
            <person name="Muto C."/>
            <person name="Cheng S.J."/>
            <person name="Richter R.A."/>
            <person name="Bruno V.M."/>
            <person name="Liu G."/>
            <person name="Beyhan S."/>
            <person name="Sundermann A.J."/>
            <person name="Mounaud S."/>
            <person name="Pasculle A.W."/>
            <person name="Nierman W.C."/>
            <person name="Driscoll E."/>
            <person name="Cumbie R."/>
            <person name="Clancy C.J."/>
            <person name="Dupont C.L."/>
        </authorList>
    </citation>
    <scope>NUCLEOTIDE SEQUENCE</scope>
    <source>
        <strain evidence="1">GL16</strain>
    </source>
</reference>
<evidence type="ECO:0000313" key="1">
    <source>
        <dbReference type="EMBL" id="KAG1524319.1"/>
    </source>
</evidence>
<organism evidence="1 2">
    <name type="scientific">Rhizopus oryzae</name>
    <name type="common">Mucormycosis agent</name>
    <name type="synonym">Rhizopus arrhizus var. delemar</name>
    <dbReference type="NCBI Taxonomy" id="64495"/>
    <lineage>
        <taxon>Eukaryota</taxon>
        <taxon>Fungi</taxon>
        <taxon>Fungi incertae sedis</taxon>
        <taxon>Mucoromycota</taxon>
        <taxon>Mucoromycotina</taxon>
        <taxon>Mucoromycetes</taxon>
        <taxon>Mucorales</taxon>
        <taxon>Mucorineae</taxon>
        <taxon>Rhizopodaceae</taxon>
        <taxon>Rhizopus</taxon>
    </lineage>
</organism>
<protein>
    <submittedName>
        <fullName evidence="1">Uncharacterized protein</fullName>
    </submittedName>
</protein>
<evidence type="ECO:0000313" key="2">
    <source>
        <dbReference type="Proteomes" id="UP000717996"/>
    </source>
</evidence>
<sequence>MILICTSLSQNIKFTTVVRTVLAIATKVMSLNQTNANTLVSVSHLNLAQRAILTRTVNVRITNEVHRMLSSALYSLPTQASPCQYGHSNQRRSQSALLPCQVYE</sequence>
<dbReference type="Proteomes" id="UP000717996">
    <property type="component" value="Unassembled WGS sequence"/>
</dbReference>
<dbReference type="AlphaFoldDB" id="A0A9P6XMG1"/>
<comment type="caution">
    <text evidence="1">The sequence shown here is derived from an EMBL/GenBank/DDBJ whole genome shotgun (WGS) entry which is preliminary data.</text>
</comment>
<name>A0A9P6XMG1_RHIOR</name>
<accession>A0A9P6XMG1</accession>